<feature type="compositionally biased region" description="Basic and acidic residues" evidence="15">
    <location>
        <begin position="25"/>
        <end position="41"/>
    </location>
</feature>
<evidence type="ECO:0000256" key="10">
    <source>
        <dbReference type="ARBA" id="ARBA00022833"/>
    </source>
</evidence>
<evidence type="ECO:0000256" key="4">
    <source>
        <dbReference type="ARBA" id="ARBA00022679"/>
    </source>
</evidence>
<dbReference type="SMART" id="SM00734">
    <property type="entry name" value="ZnF_Rad18"/>
    <property type="match status" value="2"/>
</dbReference>
<dbReference type="GO" id="GO:0003684">
    <property type="term" value="F:damaged DNA binding"/>
    <property type="evidence" value="ECO:0007669"/>
    <property type="project" value="InterPro"/>
</dbReference>
<dbReference type="PANTHER" id="PTHR11076:SF33">
    <property type="entry name" value="DNA POLYMERASE KAPPA"/>
    <property type="match status" value="1"/>
</dbReference>
<dbReference type="CDD" id="cd03586">
    <property type="entry name" value="PolY_Pol_IV_kappa"/>
    <property type="match status" value="1"/>
</dbReference>
<protein>
    <recommendedName>
        <fullName evidence="3">DNA polymerase kappa</fullName>
        <ecNumber evidence="2">2.7.7.7</ecNumber>
    </recommendedName>
</protein>
<keyword evidence="8" id="KW-0227">DNA damage</keyword>
<evidence type="ECO:0000256" key="12">
    <source>
        <dbReference type="ARBA" id="ARBA00022932"/>
    </source>
</evidence>
<feature type="compositionally biased region" description="Basic and acidic residues" evidence="15">
    <location>
        <begin position="654"/>
        <end position="670"/>
    </location>
</feature>
<keyword evidence="7" id="KW-0479">Metal-binding</keyword>
<feature type="compositionally biased region" description="Polar residues" evidence="15">
    <location>
        <begin position="634"/>
        <end position="646"/>
    </location>
</feature>
<dbReference type="SUPFAM" id="SSF100879">
    <property type="entry name" value="Lesion bypass DNA polymerase (Y-family), little finger domain"/>
    <property type="match status" value="1"/>
</dbReference>
<dbReference type="InterPro" id="IPR001126">
    <property type="entry name" value="UmuC"/>
</dbReference>
<evidence type="ECO:0000259" key="16">
    <source>
        <dbReference type="PROSITE" id="PS50173"/>
    </source>
</evidence>
<gene>
    <name evidence="17" type="ORF">BJ508DRAFT_365118</name>
</gene>
<dbReference type="GO" id="GO:0042276">
    <property type="term" value="P:error-prone translesion synthesis"/>
    <property type="evidence" value="ECO:0007669"/>
    <property type="project" value="TreeGrafter"/>
</dbReference>
<dbReference type="InterPro" id="IPR036775">
    <property type="entry name" value="DNA_pol_Y-fam_lit_finger_sf"/>
</dbReference>
<keyword evidence="12" id="KW-0239">DNA-directed DNA polymerase</keyword>
<keyword evidence="9" id="KW-0863">Zinc-finger</keyword>
<evidence type="ECO:0000256" key="15">
    <source>
        <dbReference type="SAM" id="MobiDB-lite"/>
    </source>
</evidence>
<feature type="region of interest" description="Disordered" evidence="15">
    <location>
        <begin position="21"/>
        <end position="90"/>
    </location>
</feature>
<evidence type="ECO:0000256" key="14">
    <source>
        <dbReference type="ARBA" id="ARBA00049244"/>
    </source>
</evidence>
<keyword evidence="6" id="KW-0235">DNA replication</keyword>
<dbReference type="GO" id="GO:0070987">
    <property type="term" value="P:error-free translesion synthesis"/>
    <property type="evidence" value="ECO:0007669"/>
    <property type="project" value="UniProtKB-ARBA"/>
</dbReference>
<name>A0A3N4I373_ASCIM</name>
<evidence type="ECO:0000256" key="9">
    <source>
        <dbReference type="ARBA" id="ARBA00022771"/>
    </source>
</evidence>
<reference evidence="17 18" key="1">
    <citation type="journal article" date="2018" name="Nat. Ecol. Evol.">
        <title>Pezizomycetes genomes reveal the molecular basis of ectomycorrhizal truffle lifestyle.</title>
        <authorList>
            <person name="Murat C."/>
            <person name="Payen T."/>
            <person name="Noel B."/>
            <person name="Kuo A."/>
            <person name="Morin E."/>
            <person name="Chen J."/>
            <person name="Kohler A."/>
            <person name="Krizsan K."/>
            <person name="Balestrini R."/>
            <person name="Da Silva C."/>
            <person name="Montanini B."/>
            <person name="Hainaut M."/>
            <person name="Levati E."/>
            <person name="Barry K.W."/>
            <person name="Belfiori B."/>
            <person name="Cichocki N."/>
            <person name="Clum A."/>
            <person name="Dockter R.B."/>
            <person name="Fauchery L."/>
            <person name="Guy J."/>
            <person name="Iotti M."/>
            <person name="Le Tacon F."/>
            <person name="Lindquist E.A."/>
            <person name="Lipzen A."/>
            <person name="Malagnac F."/>
            <person name="Mello A."/>
            <person name="Molinier V."/>
            <person name="Miyauchi S."/>
            <person name="Poulain J."/>
            <person name="Riccioni C."/>
            <person name="Rubini A."/>
            <person name="Sitrit Y."/>
            <person name="Splivallo R."/>
            <person name="Traeger S."/>
            <person name="Wang M."/>
            <person name="Zifcakova L."/>
            <person name="Wipf D."/>
            <person name="Zambonelli A."/>
            <person name="Paolocci F."/>
            <person name="Nowrousian M."/>
            <person name="Ottonello S."/>
            <person name="Baldrian P."/>
            <person name="Spatafora J.W."/>
            <person name="Henrissat B."/>
            <person name="Nagy L.G."/>
            <person name="Aury J.M."/>
            <person name="Wincker P."/>
            <person name="Grigoriev I.V."/>
            <person name="Bonfante P."/>
            <person name="Martin F.M."/>
        </authorList>
    </citation>
    <scope>NUCLEOTIDE SEQUENCE [LARGE SCALE GENOMIC DNA]</scope>
    <source>
        <strain evidence="17 18">RN42</strain>
    </source>
</reference>
<keyword evidence="10" id="KW-0862">Zinc</keyword>
<evidence type="ECO:0000256" key="2">
    <source>
        <dbReference type="ARBA" id="ARBA00012417"/>
    </source>
</evidence>
<organism evidence="17 18">
    <name type="scientific">Ascobolus immersus RN42</name>
    <dbReference type="NCBI Taxonomy" id="1160509"/>
    <lineage>
        <taxon>Eukaryota</taxon>
        <taxon>Fungi</taxon>
        <taxon>Dikarya</taxon>
        <taxon>Ascomycota</taxon>
        <taxon>Pezizomycotina</taxon>
        <taxon>Pezizomycetes</taxon>
        <taxon>Pezizales</taxon>
        <taxon>Ascobolaceae</taxon>
        <taxon>Ascobolus</taxon>
    </lineage>
</organism>
<dbReference type="FunFam" id="1.10.150.810:FF:000003">
    <property type="entry name" value="DNA polymerase kappa subunit"/>
    <property type="match status" value="1"/>
</dbReference>
<dbReference type="STRING" id="1160509.A0A3N4I373"/>
<feature type="compositionally biased region" description="Low complexity" evidence="15">
    <location>
        <begin position="618"/>
        <end position="633"/>
    </location>
</feature>
<dbReference type="Proteomes" id="UP000275078">
    <property type="component" value="Unassembled WGS sequence"/>
</dbReference>
<dbReference type="InterPro" id="IPR043128">
    <property type="entry name" value="Rev_trsase/Diguanyl_cyclase"/>
</dbReference>
<dbReference type="EC" id="2.7.7.7" evidence="2"/>
<comment type="similarity">
    <text evidence="1">Belongs to the DNA polymerase type-Y family.</text>
</comment>
<evidence type="ECO:0000256" key="5">
    <source>
        <dbReference type="ARBA" id="ARBA00022695"/>
    </source>
</evidence>
<evidence type="ECO:0000256" key="13">
    <source>
        <dbReference type="ARBA" id="ARBA00023204"/>
    </source>
</evidence>
<dbReference type="PROSITE" id="PS50173">
    <property type="entry name" value="UMUC"/>
    <property type="match status" value="1"/>
</dbReference>
<dbReference type="GO" id="GO:0003887">
    <property type="term" value="F:DNA-directed DNA polymerase activity"/>
    <property type="evidence" value="ECO:0007669"/>
    <property type="project" value="UniProtKB-KW"/>
</dbReference>
<keyword evidence="4" id="KW-0808">Transferase</keyword>
<sequence>MEIDKIRGVIYTSRERRVFPGSTVEMERNIKEESKADEAHSTEQIQADKPAEESEKTETEQPERKRFFQDEPPKPEPAEPAHPTHTSLHHSLLGPSLLKAGQNGVDQEKVAQLIYEASKGSKFFKHEEKKDEILSRKIDKLLARKAEIEARGDLRYAEQRADLILEELEAERDLSQHIVHVDCDAFFASVEELDNPALKDVPMAVGSSVLSTCNYKARQFGVRSAMAGHVAKKICPQLVLVPVNFKRYNEKAAEIRAILAQYDPNYESASCDEAYLNITRYCAEHEIDPVTAVSQMRARIFEDTKLTVSAGIGPNTLISKISSNMNKPNGQFVVENTRDAVMTFIAALPVRKIHGVGRVQERELASIGVAKCADIFTHRGLLLELFTETTYRFLFASYLGLGRTEVHPAEEYERKTIGTENTFRDLWGADKLRAKMKETAADLEKDMTKNGAYGRNLCLKIKLHDYTLHTRQRQLHRPIRNQDDIYNSALRLLRGFEAEFGERLKIRLMGLRLGQLVREEEVEREAKRAITRWVRRKEEVPAEMGSTRGVEGEEGGKQKDWMVSKSTEEEQHGEEKEEEKEERWSCPICQKELKAEDATFNAHVDFCLSKAAIKETITTSTSTPASSTYTNSTPQRSTRKVSATPSTPRPTQRKPPEKTPKRPREEPEGAESKEYWNCPICNRRVEAEDAVFNGHVDFCLSRGVIMGGVV</sequence>
<dbReference type="HAMAP" id="MF_01113">
    <property type="entry name" value="DNApol_IV"/>
    <property type="match status" value="1"/>
</dbReference>
<dbReference type="GO" id="GO:0006281">
    <property type="term" value="P:DNA repair"/>
    <property type="evidence" value="ECO:0007669"/>
    <property type="project" value="UniProtKB-KW"/>
</dbReference>
<dbReference type="InterPro" id="IPR050116">
    <property type="entry name" value="DNA_polymerase-Y"/>
</dbReference>
<feature type="domain" description="UmuC" evidence="16">
    <location>
        <begin position="178"/>
        <end position="357"/>
    </location>
</feature>
<dbReference type="InterPro" id="IPR017961">
    <property type="entry name" value="DNA_pol_Y-fam_little_finger"/>
</dbReference>
<feature type="compositionally biased region" description="Basic and acidic residues" evidence="15">
    <location>
        <begin position="49"/>
        <end position="79"/>
    </location>
</feature>
<proteinExistence type="inferred from homology"/>
<dbReference type="Gene3D" id="3.40.1170.60">
    <property type="match status" value="1"/>
</dbReference>
<dbReference type="OrthoDB" id="1747274at2759"/>
<comment type="catalytic activity">
    <reaction evidence="14">
        <text>DNA(n) + a 2'-deoxyribonucleoside 5'-triphosphate = DNA(n+1) + diphosphate</text>
        <dbReference type="Rhea" id="RHEA:22508"/>
        <dbReference type="Rhea" id="RHEA-COMP:17339"/>
        <dbReference type="Rhea" id="RHEA-COMP:17340"/>
        <dbReference type="ChEBI" id="CHEBI:33019"/>
        <dbReference type="ChEBI" id="CHEBI:61560"/>
        <dbReference type="ChEBI" id="CHEBI:173112"/>
        <dbReference type="EC" id="2.7.7.7"/>
    </reaction>
</comment>
<dbReference type="InterPro" id="IPR022880">
    <property type="entry name" value="DNApol_IV"/>
</dbReference>
<evidence type="ECO:0000313" key="17">
    <source>
        <dbReference type="EMBL" id="RPA76304.1"/>
    </source>
</evidence>
<dbReference type="EMBL" id="ML119747">
    <property type="protein sequence ID" value="RPA76304.1"/>
    <property type="molecule type" value="Genomic_DNA"/>
</dbReference>
<dbReference type="InterPro" id="IPR024728">
    <property type="entry name" value="PolY_HhH_motif"/>
</dbReference>
<feature type="region of interest" description="Disordered" evidence="15">
    <location>
        <begin position="618"/>
        <end position="670"/>
    </location>
</feature>
<dbReference type="Pfam" id="PF11798">
    <property type="entry name" value="IMS_HHH"/>
    <property type="match status" value="1"/>
</dbReference>
<dbReference type="InterPro" id="IPR043502">
    <property type="entry name" value="DNA/RNA_pol_sf"/>
</dbReference>
<evidence type="ECO:0000256" key="7">
    <source>
        <dbReference type="ARBA" id="ARBA00022723"/>
    </source>
</evidence>
<dbReference type="FunFam" id="3.30.1490.100:FF:000004">
    <property type="entry name" value="DNA polymerase IV"/>
    <property type="match status" value="1"/>
</dbReference>
<feature type="region of interest" description="Disordered" evidence="15">
    <location>
        <begin position="540"/>
        <end position="583"/>
    </location>
</feature>
<dbReference type="PANTHER" id="PTHR11076">
    <property type="entry name" value="DNA REPAIR POLYMERASE UMUC / TRANSFERASE FAMILY MEMBER"/>
    <property type="match status" value="1"/>
</dbReference>
<evidence type="ECO:0000313" key="18">
    <source>
        <dbReference type="Proteomes" id="UP000275078"/>
    </source>
</evidence>
<dbReference type="InterPro" id="IPR006642">
    <property type="entry name" value="Rad18_UBZ4"/>
</dbReference>
<evidence type="ECO:0000256" key="3">
    <source>
        <dbReference type="ARBA" id="ARBA00016178"/>
    </source>
</evidence>
<evidence type="ECO:0000256" key="1">
    <source>
        <dbReference type="ARBA" id="ARBA00010945"/>
    </source>
</evidence>
<dbReference type="GO" id="GO:0006260">
    <property type="term" value="P:DNA replication"/>
    <property type="evidence" value="ECO:0007669"/>
    <property type="project" value="UniProtKB-KW"/>
</dbReference>
<dbReference type="SUPFAM" id="SSF56672">
    <property type="entry name" value="DNA/RNA polymerases"/>
    <property type="match status" value="1"/>
</dbReference>
<keyword evidence="13" id="KW-0234">DNA repair</keyword>
<dbReference type="Pfam" id="PF00817">
    <property type="entry name" value="IMS"/>
    <property type="match status" value="1"/>
</dbReference>
<evidence type="ECO:0000256" key="8">
    <source>
        <dbReference type="ARBA" id="ARBA00022763"/>
    </source>
</evidence>
<dbReference type="GO" id="GO:0005634">
    <property type="term" value="C:nucleus"/>
    <property type="evidence" value="ECO:0007669"/>
    <property type="project" value="TreeGrafter"/>
</dbReference>
<keyword evidence="18" id="KW-1185">Reference proteome</keyword>
<keyword evidence="5" id="KW-0548">Nucleotidyltransferase</keyword>
<dbReference type="Pfam" id="PF11799">
    <property type="entry name" value="IMS_C"/>
    <property type="match status" value="1"/>
</dbReference>
<feature type="non-terminal residue" evidence="17">
    <location>
        <position position="1"/>
    </location>
</feature>
<dbReference type="Gene3D" id="3.30.160.60">
    <property type="entry name" value="Classic Zinc Finger"/>
    <property type="match status" value="2"/>
</dbReference>
<accession>A0A3N4I373</accession>
<dbReference type="AlphaFoldDB" id="A0A3N4I373"/>
<evidence type="ECO:0000256" key="11">
    <source>
        <dbReference type="ARBA" id="ARBA00022842"/>
    </source>
</evidence>
<dbReference type="FunFam" id="3.40.1170.60:FF:000012">
    <property type="entry name" value="Putative DNA-directed polymerase kappa"/>
    <property type="match status" value="1"/>
</dbReference>
<dbReference type="NCBIfam" id="NF002677">
    <property type="entry name" value="PRK02406.1"/>
    <property type="match status" value="1"/>
</dbReference>
<dbReference type="Gene3D" id="1.10.150.810">
    <property type="match status" value="2"/>
</dbReference>
<dbReference type="GO" id="GO:0008270">
    <property type="term" value="F:zinc ion binding"/>
    <property type="evidence" value="ECO:0007669"/>
    <property type="project" value="UniProtKB-KW"/>
</dbReference>
<dbReference type="Gene3D" id="3.30.1490.100">
    <property type="entry name" value="DNA polymerase, Y-family, little finger domain"/>
    <property type="match status" value="1"/>
</dbReference>
<evidence type="ECO:0000256" key="6">
    <source>
        <dbReference type="ARBA" id="ARBA00022705"/>
    </source>
</evidence>
<feature type="compositionally biased region" description="Low complexity" evidence="15">
    <location>
        <begin position="81"/>
        <end position="90"/>
    </location>
</feature>
<dbReference type="Gene3D" id="3.30.70.270">
    <property type="match status" value="1"/>
</dbReference>
<keyword evidence="11" id="KW-0460">Magnesium</keyword>
<feature type="compositionally biased region" description="Basic and acidic residues" evidence="15">
    <location>
        <begin position="550"/>
        <end position="575"/>
    </location>
</feature>